<dbReference type="InterPro" id="IPR023393">
    <property type="entry name" value="START-like_dom_sf"/>
</dbReference>
<keyword evidence="2" id="KW-1185">Reference proteome</keyword>
<organism evidence="1 2">
    <name type="scientific">Gordonia crocea</name>
    <dbReference type="NCBI Taxonomy" id="589162"/>
    <lineage>
        <taxon>Bacteria</taxon>
        <taxon>Bacillati</taxon>
        <taxon>Actinomycetota</taxon>
        <taxon>Actinomycetes</taxon>
        <taxon>Mycobacteriales</taxon>
        <taxon>Gordoniaceae</taxon>
        <taxon>Gordonia</taxon>
    </lineage>
</organism>
<dbReference type="RefSeq" id="WP_161928543.1">
    <property type="nucleotide sequence ID" value="NZ_BJOU01000017.1"/>
</dbReference>
<dbReference type="Gene3D" id="3.30.530.20">
    <property type="match status" value="1"/>
</dbReference>
<proteinExistence type="predicted"/>
<dbReference type="SUPFAM" id="SSF55961">
    <property type="entry name" value="Bet v1-like"/>
    <property type="match status" value="1"/>
</dbReference>
<protein>
    <recommendedName>
        <fullName evidence="3">Polyketide cyclase</fullName>
    </recommendedName>
</protein>
<dbReference type="CDD" id="cd07821">
    <property type="entry name" value="PYR_PYL_RCAR_like"/>
    <property type="match status" value="1"/>
</dbReference>
<evidence type="ECO:0000313" key="1">
    <source>
        <dbReference type="EMBL" id="GED99243.1"/>
    </source>
</evidence>
<dbReference type="Pfam" id="PF10604">
    <property type="entry name" value="Polyketide_cyc2"/>
    <property type="match status" value="1"/>
</dbReference>
<dbReference type="OrthoDB" id="4367247at2"/>
<evidence type="ECO:0008006" key="3">
    <source>
        <dbReference type="Google" id="ProtNLM"/>
    </source>
</evidence>
<dbReference type="InterPro" id="IPR046037">
    <property type="entry name" value="DUF5995"/>
</dbReference>
<name>A0A7I9V265_9ACTN</name>
<comment type="caution">
    <text evidence="1">The sequence shown here is derived from an EMBL/GenBank/DDBJ whole genome shotgun (WGS) entry which is preliminary data.</text>
</comment>
<dbReference type="AlphaFoldDB" id="A0A7I9V265"/>
<dbReference type="Proteomes" id="UP000444980">
    <property type="component" value="Unassembled WGS sequence"/>
</dbReference>
<accession>A0A7I9V265</accession>
<dbReference type="InterPro" id="IPR019587">
    <property type="entry name" value="Polyketide_cyclase/dehydratase"/>
</dbReference>
<dbReference type="EMBL" id="BJOU01000017">
    <property type="protein sequence ID" value="GED99243.1"/>
    <property type="molecule type" value="Genomic_DNA"/>
</dbReference>
<sequence length="397" mass="44461">MTAEFTLSRILDCPPATAWRLATDPDLMRSWSTARVDLAEPGPGDRPDTAGTLRVITLPDGKRKLREVVEYADPAREFRYRVYDGGPMLLSHQGVQRFSATDDGRTEFTWQVSMRLISPPLSHLLCRIIRTQVDESLDLLAEQASSARLDDEPAPPLPMGTRHPVGSAGFEQLLADAQESLRTQRALADELADDDDPKQWFARVYQYVTEEMITAASGITHGAAPKCPPIALDNPDWVLALIPVFHEYYERNLTGYLTGAEVEPAWQRAWSTAETNDPRRPHLPVMKGLLYGVSAHIDADLPRALVDVHRRRFADRDLREFRPDYLRLAPVFTAASDRLLADLPRSHKPWWVPLASRVHPQFRDAMLGRTGYDVGRHRVKTFASAVDAVNSSAVSPG</sequence>
<gene>
    <name evidence="1" type="ORF">nbrc107697_32820</name>
</gene>
<reference evidence="2" key="1">
    <citation type="submission" date="2019-06" db="EMBL/GenBank/DDBJ databases">
        <title>Gordonia isolated from sludge of a wastewater treatment plant.</title>
        <authorList>
            <person name="Tamura T."/>
            <person name="Aoyama K."/>
            <person name="Kang Y."/>
            <person name="Saito S."/>
            <person name="Akiyama N."/>
            <person name="Yazawa K."/>
            <person name="Gonoi T."/>
            <person name="Mikami Y."/>
        </authorList>
    </citation>
    <scope>NUCLEOTIDE SEQUENCE [LARGE SCALE GENOMIC DNA]</scope>
    <source>
        <strain evidence="2">NBRC 107697</strain>
    </source>
</reference>
<dbReference type="Pfam" id="PF19458">
    <property type="entry name" value="DUF5995"/>
    <property type="match status" value="1"/>
</dbReference>
<evidence type="ECO:0000313" key="2">
    <source>
        <dbReference type="Proteomes" id="UP000444980"/>
    </source>
</evidence>